<comment type="caution">
    <text evidence="2">The sequence shown here is derived from an EMBL/GenBank/DDBJ whole genome shotgun (WGS) entry which is preliminary data.</text>
</comment>
<feature type="region of interest" description="Disordered" evidence="1">
    <location>
        <begin position="1"/>
        <end position="124"/>
    </location>
</feature>
<sequence length="124" mass="13234">MAEWLGKLADNTQKGNSSSTFPGLASPKSTEPNVRGAKCPSKYRANNRIRVERCLPQIPAVPSPPPLSPDRSDSPGSRPALWPIKRLGPWLGQGGHGSRPGNFSRKTGQARRGEASEHGAGRVS</sequence>
<gene>
    <name evidence="2" type="ORF">QR685DRAFT_599962</name>
</gene>
<protein>
    <submittedName>
        <fullName evidence="2">Uncharacterized protein</fullName>
    </submittedName>
</protein>
<evidence type="ECO:0000256" key="1">
    <source>
        <dbReference type="SAM" id="MobiDB-lite"/>
    </source>
</evidence>
<dbReference type="Proteomes" id="UP001451303">
    <property type="component" value="Unassembled WGS sequence"/>
</dbReference>
<dbReference type="EMBL" id="JAVLET010000010">
    <property type="protein sequence ID" value="KAL0467229.1"/>
    <property type="molecule type" value="Genomic_DNA"/>
</dbReference>
<feature type="compositionally biased region" description="Pro residues" evidence="1">
    <location>
        <begin position="59"/>
        <end position="68"/>
    </location>
</feature>
<evidence type="ECO:0000313" key="3">
    <source>
        <dbReference type="Proteomes" id="UP001451303"/>
    </source>
</evidence>
<feature type="compositionally biased region" description="Polar residues" evidence="1">
    <location>
        <begin position="10"/>
        <end position="32"/>
    </location>
</feature>
<evidence type="ECO:0000313" key="2">
    <source>
        <dbReference type="EMBL" id="KAL0467229.1"/>
    </source>
</evidence>
<proteinExistence type="predicted"/>
<name>A0ABR3D3E8_NEUIN</name>
<keyword evidence="3" id="KW-1185">Reference proteome</keyword>
<accession>A0ABR3D3E8</accession>
<feature type="compositionally biased region" description="Basic and acidic residues" evidence="1">
    <location>
        <begin position="111"/>
        <end position="124"/>
    </location>
</feature>
<reference evidence="2 3" key="1">
    <citation type="submission" date="2023-09" db="EMBL/GenBank/DDBJ databases">
        <title>Multi-omics analysis of a traditional fermented food reveals byproduct-associated fungal strains for waste-to-food upcycling.</title>
        <authorList>
            <consortium name="Lawrence Berkeley National Laboratory"/>
            <person name="Rekdal V.M."/>
            <person name="Villalobos-Escobedo J.M."/>
            <person name="Rodriguez-Valeron N."/>
            <person name="Garcia M.O."/>
            <person name="Vasquez D.P."/>
            <person name="Damayanti I."/>
            <person name="Sorensen P.M."/>
            <person name="Baidoo E.E."/>
            <person name="De Carvalho A.C."/>
            <person name="Riley R."/>
            <person name="Lipzen A."/>
            <person name="He G."/>
            <person name="Yan M."/>
            <person name="Haridas S."/>
            <person name="Daum C."/>
            <person name="Yoshinaga Y."/>
            <person name="Ng V."/>
            <person name="Grigoriev I.V."/>
            <person name="Munk R."/>
            <person name="Nuraida L."/>
            <person name="Wijaya C.H."/>
            <person name="Morales P.-C."/>
            <person name="Keasling J.D."/>
        </authorList>
    </citation>
    <scope>NUCLEOTIDE SEQUENCE [LARGE SCALE GENOMIC DNA]</scope>
    <source>
        <strain evidence="2 3">FGSC 2613</strain>
    </source>
</reference>
<organism evidence="2 3">
    <name type="scientific">Neurospora intermedia</name>
    <dbReference type="NCBI Taxonomy" id="5142"/>
    <lineage>
        <taxon>Eukaryota</taxon>
        <taxon>Fungi</taxon>
        <taxon>Dikarya</taxon>
        <taxon>Ascomycota</taxon>
        <taxon>Pezizomycotina</taxon>
        <taxon>Sordariomycetes</taxon>
        <taxon>Sordariomycetidae</taxon>
        <taxon>Sordariales</taxon>
        <taxon>Sordariaceae</taxon>
        <taxon>Neurospora</taxon>
    </lineage>
</organism>